<keyword evidence="2" id="KW-0067">ATP-binding</keyword>
<keyword evidence="2" id="KW-0547">Nucleotide-binding</keyword>
<evidence type="ECO:0000259" key="1">
    <source>
        <dbReference type="SMART" id="SM00065"/>
    </source>
</evidence>
<name>A0A2A2TPM9_9CYAN</name>
<dbReference type="Gene3D" id="3.30.450.40">
    <property type="match status" value="3"/>
</dbReference>
<accession>A0A2A2TPM9</accession>
<feature type="domain" description="GAF" evidence="1">
    <location>
        <begin position="29"/>
        <end position="180"/>
    </location>
</feature>
<dbReference type="GO" id="GO:0005524">
    <property type="term" value="F:ATP binding"/>
    <property type="evidence" value="ECO:0007669"/>
    <property type="project" value="UniProtKB-KW"/>
</dbReference>
<evidence type="ECO:0000313" key="2">
    <source>
        <dbReference type="EMBL" id="PAX60392.1"/>
    </source>
</evidence>
<reference evidence="2 3" key="1">
    <citation type="submission" date="2017-08" db="EMBL/GenBank/DDBJ databases">
        <title>Draft genome sequence of filamentous cyanobacterium Calothrix elsteri CCALA 953.</title>
        <authorList>
            <person name="Gagunashvili A.N."/>
            <person name="Elster J."/>
            <person name="Andresson O.S."/>
        </authorList>
    </citation>
    <scope>NUCLEOTIDE SEQUENCE [LARGE SCALE GENOMIC DNA]</scope>
    <source>
        <strain evidence="2 3">CCALA 953</strain>
    </source>
</reference>
<gene>
    <name evidence="2" type="ORF">CK510_02165</name>
</gene>
<dbReference type="Proteomes" id="UP000218238">
    <property type="component" value="Unassembled WGS sequence"/>
</dbReference>
<dbReference type="InterPro" id="IPR003018">
    <property type="entry name" value="GAF"/>
</dbReference>
<dbReference type="Gene3D" id="3.30.565.10">
    <property type="entry name" value="Histidine kinase-like ATPase, C-terminal domain"/>
    <property type="match status" value="1"/>
</dbReference>
<keyword evidence="3" id="KW-1185">Reference proteome</keyword>
<feature type="domain" description="GAF" evidence="1">
    <location>
        <begin position="201"/>
        <end position="360"/>
    </location>
</feature>
<dbReference type="SUPFAM" id="SSF55874">
    <property type="entry name" value="ATPase domain of HSP90 chaperone/DNA topoisomerase II/histidine kinase"/>
    <property type="match status" value="1"/>
</dbReference>
<feature type="domain" description="GAF" evidence="1">
    <location>
        <begin position="379"/>
        <end position="528"/>
    </location>
</feature>
<proteinExistence type="predicted"/>
<sequence length="951" mass="108914">MGQSQRPIAAEQHIISLGRVLQSLREEDNVDVLIETIISFVKDQFDYNLVWVALYDRLNHILIGKGGVAPQGNNNFLNQRLVLSPGDLFEQVVIEQRPVGVADLRAETRTEGWQEFAKKHELQGTIILPIRYKDRCLGLLMLASSRWGYLLPTDAKARLMMVLGELAAALHQYEMNWQQKQTKRLEVPLLDLLQKLQSSSNFEQRLGTVLQATHEFVAPNHTHIYWFEREGRYFWRRCSNHHSQKNSLPGIRDKSSATSITVEELSDFYYALAVNEIVSIGEGRSSLKSHFTAQLMERLNVRSLLAAPIIWQKDLLGFIAVEANEARIWKENDKSFVQGAAGLISLASPVENMELTIQSIRDEAQLTNQVAKGIYSECDFEETLSICASKILERLGATRFILLYHNPDQNRYEILHQNQPNNRRSLNFNFDTLREVDWLLLQRSEDAIAVENLEEDLRFYNWRSALLEVGVRSFIVTNCAIGKAPESLLLITHESDRAWTVQEKQLIQIVSQQVGVITRQWQLYHNTEQQEKIMQSFQGCLQVLEQAQSANSEPGNQHLEIISLRQIASVLNCPLVLMLSWLPGENYAEIIPGVVTDNFVVKTDTLVPIKAEALIQWGLTSQGILAIKADDLPEDTRKWMHGVEIGQILLLALRTEPDYEPTGVVIMADTLQRRWSEKSLKATETLICQLAWSRRQKLVTQNLLDNKKELQQLNWYKHQKYQENQRNLASLISQIKDLGIPKTDFLQVRYQQMLRQMENTNTSIAGLLQTEQWQLQIANDKIPIATLLKRSLERVDSLLKQQKLWIGIHGLGQNITDDSNSREKANVRLSQYSLIFIGDITKMELVLNELLVAACDRSISGGRIDFWCRRLDEHFLELSITDNGSINQQLLIELYQDTPKDILVPSHLDQPPGLHLLICQNLMQQMGGELHFYQLPDDRVVSRLLLPLAVK</sequence>
<dbReference type="Pfam" id="PF01590">
    <property type="entry name" value="GAF"/>
    <property type="match status" value="2"/>
</dbReference>
<comment type="caution">
    <text evidence="2">The sequence shown here is derived from an EMBL/GenBank/DDBJ whole genome shotgun (WGS) entry which is preliminary data.</text>
</comment>
<dbReference type="SMART" id="SM00065">
    <property type="entry name" value="GAF"/>
    <property type="match status" value="3"/>
</dbReference>
<evidence type="ECO:0000313" key="3">
    <source>
        <dbReference type="Proteomes" id="UP000218238"/>
    </source>
</evidence>
<dbReference type="AlphaFoldDB" id="A0A2A2TPM9"/>
<dbReference type="OrthoDB" id="567987at2"/>
<dbReference type="RefSeq" id="WP_095720119.1">
    <property type="nucleotide sequence ID" value="NZ_NTFS01000012.1"/>
</dbReference>
<dbReference type="SUPFAM" id="SSF55781">
    <property type="entry name" value="GAF domain-like"/>
    <property type="match status" value="3"/>
</dbReference>
<protein>
    <submittedName>
        <fullName evidence="2">ATP-binding protein</fullName>
    </submittedName>
</protein>
<dbReference type="EMBL" id="NTFS01000012">
    <property type="protein sequence ID" value="PAX60392.1"/>
    <property type="molecule type" value="Genomic_DNA"/>
</dbReference>
<organism evidence="2 3">
    <name type="scientific">Brunnivagina elsteri CCALA 953</name>
    <dbReference type="NCBI Taxonomy" id="987040"/>
    <lineage>
        <taxon>Bacteria</taxon>
        <taxon>Bacillati</taxon>
        <taxon>Cyanobacteriota</taxon>
        <taxon>Cyanophyceae</taxon>
        <taxon>Nostocales</taxon>
        <taxon>Calotrichaceae</taxon>
        <taxon>Brunnivagina</taxon>
    </lineage>
</organism>
<dbReference type="InterPro" id="IPR029016">
    <property type="entry name" value="GAF-like_dom_sf"/>
</dbReference>
<dbReference type="InterPro" id="IPR036890">
    <property type="entry name" value="HATPase_C_sf"/>
</dbReference>